<feature type="coiled-coil region" evidence="1">
    <location>
        <begin position="166"/>
        <end position="206"/>
    </location>
</feature>
<evidence type="ECO:0008006" key="5">
    <source>
        <dbReference type="Google" id="ProtNLM"/>
    </source>
</evidence>
<accession>A0AAU9IMT8</accession>
<keyword evidence="4" id="KW-1185">Reference proteome</keyword>
<evidence type="ECO:0000256" key="1">
    <source>
        <dbReference type="SAM" id="Coils"/>
    </source>
</evidence>
<keyword evidence="1" id="KW-0175">Coiled coil</keyword>
<evidence type="ECO:0000313" key="3">
    <source>
        <dbReference type="EMBL" id="CAG9316895.1"/>
    </source>
</evidence>
<dbReference type="SUPFAM" id="SSF161270">
    <property type="entry name" value="PspA lactotransferrin-binding region"/>
    <property type="match status" value="1"/>
</dbReference>
<gene>
    <name evidence="3" type="ORF">BSTOLATCC_MIC17527</name>
</gene>
<dbReference type="EMBL" id="CAJZBQ010000017">
    <property type="protein sequence ID" value="CAG9316895.1"/>
    <property type="molecule type" value="Genomic_DNA"/>
</dbReference>
<protein>
    <recommendedName>
        <fullName evidence="5">Charged multivesicular body protein 6</fullName>
    </recommendedName>
</protein>
<proteinExistence type="predicted"/>
<comment type="caution">
    <text evidence="3">The sequence shown here is derived from an EMBL/GenBank/DDBJ whole genome shotgun (WGS) entry which is preliminary data.</text>
</comment>
<feature type="compositionally biased region" description="Basic residues" evidence="2">
    <location>
        <begin position="1"/>
        <end position="11"/>
    </location>
</feature>
<sequence length="244" mass="28009">MKGFFSKKKKNRADSPEPLPASPKVSQPRCSMMPSSLAPINTDDLNPSMPPNPSPTATNPRLSLIPNSFPSLEVDNSIKSLKEKISDYDKEITKLSKDIENSKGSLKSSYQKRLKEKKSQRLVYEKQMDTLITKQFSLEQKTFDLGIKGLVKQALGMRIILDRNKKEEEQKALEILEETKNVIEEVEEIKDELASYKVDVEEDQLDMELEDMYEEVNKEPEKKTEPPWYLNKSEIKNVKVVTEL</sequence>
<evidence type="ECO:0000313" key="4">
    <source>
        <dbReference type="Proteomes" id="UP001162131"/>
    </source>
</evidence>
<dbReference type="AlphaFoldDB" id="A0AAU9IMT8"/>
<name>A0AAU9IMT8_9CILI</name>
<feature type="region of interest" description="Disordered" evidence="2">
    <location>
        <begin position="1"/>
        <end position="63"/>
    </location>
</feature>
<organism evidence="3 4">
    <name type="scientific">Blepharisma stoltei</name>
    <dbReference type="NCBI Taxonomy" id="1481888"/>
    <lineage>
        <taxon>Eukaryota</taxon>
        <taxon>Sar</taxon>
        <taxon>Alveolata</taxon>
        <taxon>Ciliophora</taxon>
        <taxon>Postciliodesmatophora</taxon>
        <taxon>Heterotrichea</taxon>
        <taxon>Heterotrichida</taxon>
        <taxon>Blepharismidae</taxon>
        <taxon>Blepharisma</taxon>
    </lineage>
</organism>
<evidence type="ECO:0000256" key="2">
    <source>
        <dbReference type="SAM" id="MobiDB-lite"/>
    </source>
</evidence>
<reference evidence="3" key="1">
    <citation type="submission" date="2021-09" db="EMBL/GenBank/DDBJ databases">
        <authorList>
            <consortium name="AG Swart"/>
            <person name="Singh M."/>
            <person name="Singh A."/>
            <person name="Seah K."/>
            <person name="Emmerich C."/>
        </authorList>
    </citation>
    <scope>NUCLEOTIDE SEQUENCE</scope>
    <source>
        <strain evidence="3">ATCC30299</strain>
    </source>
</reference>
<dbReference type="Proteomes" id="UP001162131">
    <property type="component" value="Unassembled WGS sequence"/>
</dbReference>